<feature type="region of interest" description="Disordered" evidence="1">
    <location>
        <begin position="9"/>
        <end position="29"/>
    </location>
</feature>
<sequence>MRPPFCKMAAPREKTAGRTPGRRPQDLDKRQMALNYSEKFKISSREEANIVLNLTQHLSDQLEQYFLKYKGLKANEPSIKQEMAVLGPLPSASRTVTAGRKVKAEHSGCAFTFTLRPAVTECGNQIARDLTDTRIYPMFTLVTQGPRHRWSLESCLCDSSPATTLRFTYDHGQVISLVVIVATRFPRARQHFHEIHPSINSMKSAQTKMQWHTEDSSSPVSTYQFNMPKQAENAKGLKRKPEESEFSSYDFHAPRNINSPTGHSVSTKKISLKRKSKKKQTLHTYLPLSVPGAVLCTPPVLAVSVGQPESRAVTSQLCFPAAVLTASTGGVQRSRAPGTDSESPYRKKSKNMEHYELPTMHSSSSNINVMVSPQQSSSEVSAPHSSSNADTYRKSSVPNEKVSNTFGGEMQNSISQKRSYDNTSNIKPVQETKSLNDADRAKPFDLGAEENTAVPGPSCSTSNCSLEPSSETPSSSSSSKPQGKTSNTLSPDILQLLKGQDASTVTNILRTLSPFYPALQDKDYKNTVPKAQLCSTS</sequence>
<evidence type="ECO:0000313" key="3">
    <source>
        <dbReference type="Proteomes" id="UP001176940"/>
    </source>
</evidence>
<feature type="compositionally biased region" description="Basic and acidic residues" evidence="1">
    <location>
        <begin position="434"/>
        <end position="443"/>
    </location>
</feature>
<feature type="compositionally biased region" description="Polar residues" evidence="1">
    <location>
        <begin position="480"/>
        <end position="489"/>
    </location>
</feature>
<name>A0ABN9MHP0_9NEOB</name>
<dbReference type="EMBL" id="CAUEEQ010073283">
    <property type="protein sequence ID" value="CAJ0966276.1"/>
    <property type="molecule type" value="Genomic_DNA"/>
</dbReference>
<gene>
    <name evidence="2" type="ORF">RIMI_LOCUS21128547</name>
</gene>
<protein>
    <submittedName>
        <fullName evidence="2">Uncharacterized protein</fullName>
    </submittedName>
</protein>
<evidence type="ECO:0000313" key="2">
    <source>
        <dbReference type="EMBL" id="CAJ0966276.1"/>
    </source>
</evidence>
<keyword evidence="3" id="KW-1185">Reference proteome</keyword>
<reference evidence="2" key="1">
    <citation type="submission" date="2023-07" db="EMBL/GenBank/DDBJ databases">
        <authorList>
            <person name="Stuckert A."/>
        </authorList>
    </citation>
    <scope>NUCLEOTIDE SEQUENCE</scope>
</reference>
<proteinExistence type="predicted"/>
<feature type="compositionally biased region" description="Low complexity" evidence="1">
    <location>
        <begin position="376"/>
        <end position="387"/>
    </location>
</feature>
<comment type="caution">
    <text evidence="2">The sequence shown here is derived from an EMBL/GenBank/DDBJ whole genome shotgun (WGS) entry which is preliminary data.</text>
</comment>
<feature type="compositionally biased region" description="Low complexity" evidence="1">
    <location>
        <begin position="465"/>
        <end position="479"/>
    </location>
</feature>
<feature type="compositionally biased region" description="Polar residues" evidence="1">
    <location>
        <begin position="256"/>
        <end position="265"/>
    </location>
</feature>
<accession>A0ABN9MHP0</accession>
<evidence type="ECO:0000256" key="1">
    <source>
        <dbReference type="SAM" id="MobiDB-lite"/>
    </source>
</evidence>
<organism evidence="2 3">
    <name type="scientific">Ranitomeya imitator</name>
    <name type="common">mimic poison frog</name>
    <dbReference type="NCBI Taxonomy" id="111125"/>
    <lineage>
        <taxon>Eukaryota</taxon>
        <taxon>Metazoa</taxon>
        <taxon>Chordata</taxon>
        <taxon>Craniata</taxon>
        <taxon>Vertebrata</taxon>
        <taxon>Euteleostomi</taxon>
        <taxon>Amphibia</taxon>
        <taxon>Batrachia</taxon>
        <taxon>Anura</taxon>
        <taxon>Neobatrachia</taxon>
        <taxon>Hyloidea</taxon>
        <taxon>Dendrobatidae</taxon>
        <taxon>Dendrobatinae</taxon>
        <taxon>Ranitomeya</taxon>
    </lineage>
</organism>
<feature type="region of interest" description="Disordered" evidence="1">
    <location>
        <begin position="232"/>
        <end position="278"/>
    </location>
</feature>
<dbReference type="Proteomes" id="UP001176940">
    <property type="component" value="Unassembled WGS sequence"/>
</dbReference>
<feature type="region of interest" description="Disordered" evidence="1">
    <location>
        <begin position="329"/>
        <end position="348"/>
    </location>
</feature>
<feature type="compositionally biased region" description="Polar residues" evidence="1">
    <location>
        <begin position="388"/>
        <end position="433"/>
    </location>
</feature>
<feature type="region of interest" description="Disordered" evidence="1">
    <location>
        <begin position="371"/>
        <end position="489"/>
    </location>
</feature>